<evidence type="ECO:0000256" key="1">
    <source>
        <dbReference type="ARBA" id="ARBA00006598"/>
    </source>
</evidence>
<dbReference type="GO" id="GO:0003735">
    <property type="term" value="F:structural constituent of ribosome"/>
    <property type="evidence" value="ECO:0007669"/>
    <property type="project" value="InterPro"/>
</dbReference>
<dbReference type="InterPro" id="IPR037229">
    <property type="entry name" value="Ribosomal_bL35_sf"/>
</dbReference>
<proteinExistence type="inferred from homology"/>
<dbReference type="GO" id="GO:0006412">
    <property type="term" value="P:translation"/>
    <property type="evidence" value="ECO:0007669"/>
    <property type="project" value="InterPro"/>
</dbReference>
<dbReference type="PROSITE" id="PS00936">
    <property type="entry name" value="RIBOSOMAL_L35"/>
    <property type="match status" value="1"/>
</dbReference>
<keyword evidence="3" id="KW-0687">Ribonucleoprotein</keyword>
<sequence length="62" mass="7180">MPKVKTKSGAKKRFKLTGSGKIKRKNAFKNHILTKKETKQKRNLTNSSLVHKSDKKNIERMI</sequence>
<dbReference type="AlphaFoldDB" id="A0A381RTD8"/>
<dbReference type="PANTHER" id="PTHR33343">
    <property type="entry name" value="54S RIBOSOMAL PROTEIN BL35M"/>
    <property type="match status" value="1"/>
</dbReference>
<evidence type="ECO:0000256" key="2">
    <source>
        <dbReference type="ARBA" id="ARBA00022980"/>
    </source>
</evidence>
<feature type="compositionally biased region" description="Basic residues" evidence="4">
    <location>
        <begin position="1"/>
        <end position="28"/>
    </location>
</feature>
<dbReference type="HAMAP" id="MF_00514">
    <property type="entry name" value="Ribosomal_bL35"/>
    <property type="match status" value="1"/>
</dbReference>
<accession>A0A381RTD8</accession>
<dbReference type="InterPro" id="IPR001706">
    <property type="entry name" value="Ribosomal_bL35"/>
</dbReference>
<evidence type="ECO:0000256" key="3">
    <source>
        <dbReference type="ARBA" id="ARBA00023274"/>
    </source>
</evidence>
<feature type="region of interest" description="Disordered" evidence="4">
    <location>
        <begin position="1"/>
        <end position="62"/>
    </location>
</feature>
<dbReference type="Pfam" id="PF01632">
    <property type="entry name" value="Ribosomal_L35p"/>
    <property type="match status" value="1"/>
</dbReference>
<dbReference type="SUPFAM" id="SSF143034">
    <property type="entry name" value="L35p-like"/>
    <property type="match status" value="1"/>
</dbReference>
<evidence type="ECO:0000256" key="4">
    <source>
        <dbReference type="SAM" id="MobiDB-lite"/>
    </source>
</evidence>
<dbReference type="InterPro" id="IPR021137">
    <property type="entry name" value="Ribosomal_bL35-like"/>
</dbReference>
<dbReference type="Gene3D" id="4.10.410.60">
    <property type="match status" value="1"/>
</dbReference>
<dbReference type="EMBL" id="UINC01002299">
    <property type="protein sequence ID" value="SUZ95146.1"/>
    <property type="molecule type" value="Genomic_DNA"/>
</dbReference>
<dbReference type="InterPro" id="IPR018265">
    <property type="entry name" value="Ribosomal_bL35_CS"/>
</dbReference>
<feature type="compositionally biased region" description="Basic and acidic residues" evidence="4">
    <location>
        <begin position="51"/>
        <end position="62"/>
    </location>
</feature>
<name>A0A381RTD8_9ZZZZ</name>
<reference evidence="5" key="1">
    <citation type="submission" date="2018-05" db="EMBL/GenBank/DDBJ databases">
        <authorList>
            <person name="Lanie J.A."/>
            <person name="Ng W.-L."/>
            <person name="Kazmierczak K.M."/>
            <person name="Andrzejewski T.M."/>
            <person name="Davidsen T.M."/>
            <person name="Wayne K.J."/>
            <person name="Tettelin H."/>
            <person name="Glass J.I."/>
            <person name="Rusch D."/>
            <person name="Podicherti R."/>
            <person name="Tsui H.-C.T."/>
            <person name="Winkler M.E."/>
        </authorList>
    </citation>
    <scope>NUCLEOTIDE SEQUENCE</scope>
</reference>
<evidence type="ECO:0000313" key="5">
    <source>
        <dbReference type="EMBL" id="SUZ95146.1"/>
    </source>
</evidence>
<comment type="similarity">
    <text evidence="1">Belongs to the bacterial ribosomal protein bL35 family.</text>
</comment>
<dbReference type="FunFam" id="4.10.410.60:FF:000001">
    <property type="entry name" value="50S ribosomal protein L35"/>
    <property type="match status" value="1"/>
</dbReference>
<dbReference type="PANTHER" id="PTHR33343:SF1">
    <property type="entry name" value="LARGE RIBOSOMAL SUBUNIT PROTEIN BL35M"/>
    <property type="match status" value="1"/>
</dbReference>
<gene>
    <name evidence="5" type="ORF">METZ01_LOCUS48000</name>
</gene>
<dbReference type="GO" id="GO:0022625">
    <property type="term" value="C:cytosolic large ribosomal subunit"/>
    <property type="evidence" value="ECO:0007669"/>
    <property type="project" value="TreeGrafter"/>
</dbReference>
<protein>
    <recommendedName>
        <fullName evidence="6">50S ribosomal protein L35</fullName>
    </recommendedName>
</protein>
<organism evidence="5">
    <name type="scientific">marine metagenome</name>
    <dbReference type="NCBI Taxonomy" id="408172"/>
    <lineage>
        <taxon>unclassified sequences</taxon>
        <taxon>metagenomes</taxon>
        <taxon>ecological metagenomes</taxon>
    </lineage>
</organism>
<dbReference type="NCBIfam" id="TIGR00001">
    <property type="entry name" value="rpmI_bact"/>
    <property type="match status" value="1"/>
</dbReference>
<dbReference type="PRINTS" id="PR00064">
    <property type="entry name" value="RIBOSOMALL35"/>
</dbReference>
<keyword evidence="2" id="KW-0689">Ribosomal protein</keyword>
<evidence type="ECO:0008006" key="6">
    <source>
        <dbReference type="Google" id="ProtNLM"/>
    </source>
</evidence>